<dbReference type="Pfam" id="PF05345">
    <property type="entry name" value="He_PIG"/>
    <property type="match status" value="3"/>
</dbReference>
<dbReference type="eggNOG" id="COG4625">
    <property type="taxonomic scope" value="Bacteria"/>
</dbReference>
<dbReference type="RefSeq" id="WP_013900646.1">
    <property type="nucleotide sequence ID" value="NC_015677.1"/>
</dbReference>
<dbReference type="GO" id="GO:0016020">
    <property type="term" value="C:membrane"/>
    <property type="evidence" value="ECO:0007669"/>
    <property type="project" value="InterPro"/>
</dbReference>
<reference evidence="1 2" key="2">
    <citation type="journal article" date="2011" name="PLoS ONE">
        <title>The Cyst-Dividing Bacterium Ramlibacter tataouinensis TTB310 Genome Reveals a Well-Stocked Toolbox for Adaptation to a Desert Environment.</title>
        <authorList>
            <person name="De Luca G."/>
            <person name="Barakat M."/>
            <person name="Ortet P."/>
            <person name="Fochesato S."/>
            <person name="Jourlin-Castelli C."/>
            <person name="Ansaldi M."/>
            <person name="Py B."/>
            <person name="Fichant G."/>
            <person name="Coutinho P.M."/>
            <person name="Voulhoux R."/>
            <person name="Bastien O."/>
            <person name="Marechal E."/>
            <person name="Henrissat B."/>
            <person name="Quentin Y."/>
            <person name="Noirot P."/>
            <person name="Filloux A."/>
            <person name="Mejean V."/>
            <person name="Dubow M.S."/>
            <person name="Barras F."/>
            <person name="Barbe V."/>
            <person name="Weissenbach J."/>
            <person name="Mihalcescu I."/>
            <person name="Vermeglio A."/>
            <person name="Achouak W."/>
            <person name="Heulin T."/>
        </authorList>
    </citation>
    <scope>NUCLEOTIDE SEQUENCE [LARGE SCALE GENOMIC DNA]</scope>
    <source>
        <strain evidence="2">ATCC BAA-407 / DSM 14655 / LMG 21543 / TTB310</strain>
    </source>
</reference>
<name>F5Y2Q0_RAMTT</name>
<dbReference type="HOGENOM" id="CLU_613774_0_0_4"/>
<dbReference type="PATRIC" id="fig|365046.3.peg.1356"/>
<dbReference type="EMBL" id="CP000245">
    <property type="protein sequence ID" value="AEG92413.1"/>
    <property type="molecule type" value="Genomic_DNA"/>
</dbReference>
<dbReference type="STRING" id="365046.Rta_13260"/>
<dbReference type="PROSITE" id="PS51257">
    <property type="entry name" value="PROKAR_LIPOPROTEIN"/>
    <property type="match status" value="1"/>
</dbReference>
<accession>F5Y2Q0</accession>
<dbReference type="AlphaFoldDB" id="F5Y2Q0"/>
<dbReference type="InterPro" id="IPR015919">
    <property type="entry name" value="Cadherin-like_sf"/>
</dbReference>
<dbReference type="GO" id="GO:0005509">
    <property type="term" value="F:calcium ion binding"/>
    <property type="evidence" value="ECO:0007669"/>
    <property type="project" value="InterPro"/>
</dbReference>
<dbReference type="Gene3D" id="2.60.40.10">
    <property type="entry name" value="Immunoglobulins"/>
    <property type="match status" value="3"/>
</dbReference>
<reference evidence="2" key="1">
    <citation type="submission" date="2006-01" db="EMBL/GenBank/DDBJ databases">
        <title>Genome of the cyst-dividing bacterium Ramlibacter tataouinensis.</title>
        <authorList>
            <person name="Barakat M."/>
            <person name="Ortet P."/>
            <person name="De Luca G."/>
            <person name="Jourlin-Castelli C."/>
            <person name="Ansaldi M."/>
            <person name="Py B."/>
            <person name="Fichant G."/>
            <person name="Coutinho P."/>
            <person name="Voulhoux R."/>
            <person name="Bastien O."/>
            <person name="Roy S."/>
            <person name="Marechal E."/>
            <person name="Henrissat B."/>
            <person name="Quentin Y."/>
            <person name="Noirot P."/>
            <person name="Filloux A."/>
            <person name="Mejean V."/>
            <person name="DuBow M."/>
            <person name="Barras F."/>
            <person name="Heulin T."/>
        </authorList>
    </citation>
    <scope>NUCLEOTIDE SEQUENCE [LARGE SCALE GENOMIC DNA]</scope>
    <source>
        <strain evidence="2">ATCC BAA-407 / DSM 14655 / LMG 21543 / TTB310</strain>
    </source>
</reference>
<evidence type="ECO:0000313" key="1">
    <source>
        <dbReference type="EMBL" id="AEG92413.1"/>
    </source>
</evidence>
<evidence type="ECO:0000313" key="2">
    <source>
        <dbReference type="Proteomes" id="UP000008385"/>
    </source>
</evidence>
<proteinExistence type="predicted"/>
<dbReference type="Proteomes" id="UP000008385">
    <property type="component" value="Chromosome"/>
</dbReference>
<dbReference type="SUPFAM" id="SSF49313">
    <property type="entry name" value="Cadherin-like"/>
    <property type="match status" value="3"/>
</dbReference>
<protein>
    <submittedName>
        <fullName evidence="1">Uncharacterized protein</fullName>
    </submittedName>
</protein>
<dbReference type="InterPro" id="IPR013783">
    <property type="entry name" value="Ig-like_fold"/>
</dbReference>
<keyword evidence="2" id="KW-1185">Reference proteome</keyword>
<organism evidence="1 2">
    <name type="scientific">Ramlibacter tataouinensis (strain ATCC BAA-407 / DSM 14655 / LMG 21543 / TTB310)</name>
    <dbReference type="NCBI Taxonomy" id="365046"/>
    <lineage>
        <taxon>Bacteria</taxon>
        <taxon>Pseudomonadati</taxon>
        <taxon>Pseudomonadota</taxon>
        <taxon>Betaproteobacteria</taxon>
        <taxon>Burkholderiales</taxon>
        <taxon>Comamonadaceae</taxon>
        <taxon>Ramlibacter</taxon>
    </lineage>
</organism>
<dbReference type="OrthoDB" id="601499at2"/>
<gene>
    <name evidence="1" type="ordered locus">Rta_13260</name>
</gene>
<dbReference type="KEGG" id="rta:Rta_13260"/>
<sequence length="399" mass="40621">MGARAHRLLGIGFALLLAACGGGGGGDSGDGGVLTVSLSYSGHALLLRQSTIAPTITGLRGRAPDCSLKSGALPPGLMLNRDCSITGTPLAAGSFPIVVNLGASGVANELGWSVSALVLGPSVTYSLPASMMTGASYDFTTLNNFWIATAADTVTYSVSEGSLPSGLVIDPGTGRITGTPAVEGDYSFKVTAQVVNAGRIATATSRWPESVTVNRPVIPYSQAQAWAGLPFRSTPTLPSGSVAYTFSATSLPAGLSIDPATGVISGMPLEPAFSADYRIELVGTTAGGGTFANFTNVSIDVESPVYIRYAGTVGRVDSPMSDMPVIVNNSGVQLTGISYSYALDDPSSLPLGLSLDPITGEISGTPRVVSGRPVRINVTVTINGISFVVPVDTVVSVQI</sequence>